<evidence type="ECO:0000256" key="1">
    <source>
        <dbReference type="SAM" id="Phobius"/>
    </source>
</evidence>
<dbReference type="EMBL" id="CP012365">
    <property type="protein sequence ID" value="AKX58674.1"/>
    <property type="molecule type" value="Genomic_DNA"/>
</dbReference>
<name>A0A0K1XBQ0_9GAMM</name>
<keyword evidence="1" id="KW-0472">Membrane</keyword>
<feature type="transmembrane region" description="Helical" evidence="1">
    <location>
        <begin position="226"/>
        <end position="243"/>
    </location>
</feature>
<feature type="transmembrane region" description="Helical" evidence="1">
    <location>
        <begin position="96"/>
        <end position="114"/>
    </location>
</feature>
<sequence length="314" mass="34140">MKAAILLFLKGLAMGAADIVPGVSGGTIAFITGIYERLLGAISQAPKAGWWLVQGQFAKAWHTLDANFLLVLFAGIVTSVFSLAGLIHWLLQQHGLLLWAFFFGLIVASCWLVAKQVQRWHWPQFLFLLLGIGLAAYISLAAHISWGSGLLAVFFAGAIAICAMILPGISGSFLLVLMGMYDSIISAVKSLDVVTLGVFALGCLTGILLFAHVLKFTMQHYREVTLSFLLGIMLGSLLKVWPWKETLEWQLNRHGEQVPLQQVPVSPWQYEVLTQLDAQLAGALLLAVLSVLLVLGLEYWSSRLAGAATAPTVR</sequence>
<evidence type="ECO:0000313" key="3">
    <source>
        <dbReference type="EMBL" id="MDM1696199.1"/>
    </source>
</evidence>
<dbReference type="OrthoDB" id="9793746at2"/>
<feature type="transmembrane region" description="Helical" evidence="1">
    <location>
        <begin position="193"/>
        <end position="214"/>
    </location>
</feature>
<dbReference type="Pfam" id="PF04018">
    <property type="entry name" value="VCA0040-like"/>
    <property type="match status" value="1"/>
</dbReference>
<feature type="transmembrane region" description="Helical" evidence="1">
    <location>
        <begin position="68"/>
        <end position="89"/>
    </location>
</feature>
<dbReference type="Proteomes" id="UP000063953">
    <property type="component" value="Chromosome"/>
</dbReference>
<dbReference type="InterPro" id="IPR007163">
    <property type="entry name" value="VCA0040-like"/>
</dbReference>
<gene>
    <name evidence="2" type="ORF">AKN88_01010</name>
    <name evidence="3" type="ORF">HX099_05930</name>
</gene>
<feature type="transmembrane region" description="Helical" evidence="1">
    <location>
        <begin position="278"/>
        <end position="297"/>
    </location>
</feature>
<dbReference type="PANTHER" id="PTHR37308:SF1">
    <property type="entry name" value="POLYPRENYL-PHOSPHATE TRANSPORTER"/>
    <property type="match status" value="1"/>
</dbReference>
<dbReference type="STRING" id="1697053.AKN87_02905"/>
<protein>
    <submittedName>
        <fullName evidence="3">DUF368 domain-containing protein</fullName>
    </submittedName>
</protein>
<dbReference type="GeneID" id="93983219"/>
<dbReference type="RefSeq" id="WP_053099582.1">
    <property type="nucleotide sequence ID" value="NZ_CP012358.1"/>
</dbReference>
<keyword evidence="1" id="KW-0812">Transmembrane</keyword>
<keyword evidence="1" id="KW-1133">Transmembrane helix</keyword>
<organism evidence="2 4">
    <name type="scientific">Thiopseudomonas alkaliphila</name>
    <dbReference type="NCBI Taxonomy" id="1697053"/>
    <lineage>
        <taxon>Bacteria</taxon>
        <taxon>Pseudomonadati</taxon>
        <taxon>Pseudomonadota</taxon>
        <taxon>Gammaproteobacteria</taxon>
        <taxon>Pseudomonadales</taxon>
        <taxon>Pseudomonadaceae</taxon>
        <taxon>Thiopseudomonas</taxon>
    </lineage>
</organism>
<dbReference type="PANTHER" id="PTHR37308">
    <property type="entry name" value="INTEGRAL MEMBRANE PROTEIN"/>
    <property type="match status" value="1"/>
</dbReference>
<evidence type="ECO:0000313" key="2">
    <source>
        <dbReference type="EMBL" id="AKX58674.1"/>
    </source>
</evidence>
<keyword evidence="4" id="KW-1185">Reference proteome</keyword>
<dbReference type="KEGG" id="pbb:AKN87_02905"/>
<proteinExistence type="predicted"/>
<accession>A0A0K1XBQ0</accession>
<dbReference type="Proteomes" id="UP001173465">
    <property type="component" value="Unassembled WGS sequence"/>
</dbReference>
<dbReference type="EMBL" id="JACANB010000003">
    <property type="protein sequence ID" value="MDM1696199.1"/>
    <property type="molecule type" value="Genomic_DNA"/>
</dbReference>
<reference evidence="2 4" key="1">
    <citation type="journal article" date="2015" name="Genome Announc.">
        <title>Genome Sequences of Oblitimonas alkaliphila gen. nov. sp. nov. (Proposed), a Novel Bacterium of the Pseudomonadaceae Family.</title>
        <authorList>
            <person name="Lauer A.C."/>
            <person name="Nicholson A.C."/>
            <person name="Humrighouse B.W."/>
            <person name="Emery B."/>
            <person name="Drobish A."/>
            <person name="Juieng P."/>
            <person name="Loparev V."/>
            <person name="McQuiston J.R."/>
        </authorList>
    </citation>
    <scope>NUCLEOTIDE SEQUENCE [LARGE SCALE GENOMIC DNA]</scope>
    <source>
        <strain evidence="2 4">E5571</strain>
    </source>
</reference>
<feature type="transmembrane region" description="Helical" evidence="1">
    <location>
        <begin position="120"/>
        <end position="138"/>
    </location>
</feature>
<dbReference type="AlphaFoldDB" id="A0A0K1XBQ0"/>
<evidence type="ECO:0000313" key="4">
    <source>
        <dbReference type="Proteomes" id="UP000063953"/>
    </source>
</evidence>
<reference evidence="3" key="2">
    <citation type="submission" date="2020-06" db="EMBL/GenBank/DDBJ databases">
        <authorList>
            <person name="Dong N."/>
        </authorList>
    </citation>
    <scope>NUCLEOTIDE SEQUENCE</scope>
    <source>
        <strain evidence="3">DF46-2-2</strain>
    </source>
</reference>
<reference evidence="3" key="3">
    <citation type="journal article" date="2022" name="Sci. Total Environ.">
        <title>Prevalence, transmission, and molecular epidemiology of tet(X)-positive bacteria among humans, animals, and environmental niches in China: An epidemiological, and genomic-based study.</title>
        <authorList>
            <person name="Dong N."/>
            <person name="Zeng Y."/>
            <person name="Cai C."/>
            <person name="Sun C."/>
            <person name="Lu J."/>
            <person name="Liu C."/>
            <person name="Zhou H."/>
            <person name="Sun Q."/>
            <person name="Shu L."/>
            <person name="Wang H."/>
            <person name="Wang Y."/>
            <person name="Wang S."/>
            <person name="Wu C."/>
            <person name="Chan E.W."/>
            <person name="Chen G."/>
            <person name="Shen Z."/>
            <person name="Chen S."/>
            <person name="Zhang R."/>
        </authorList>
    </citation>
    <scope>NUCLEOTIDE SEQUENCE</scope>
    <source>
        <strain evidence="3">DF46-2-2</strain>
    </source>
</reference>
<feature type="transmembrane region" description="Helical" evidence="1">
    <location>
        <begin position="150"/>
        <end position="181"/>
    </location>
</feature>